<dbReference type="EMBL" id="MLAK01000024">
    <property type="protein sequence ID" value="OHT17224.1"/>
    <property type="molecule type" value="Genomic_DNA"/>
</dbReference>
<proteinExistence type="predicted"/>
<evidence type="ECO:0008006" key="3">
    <source>
        <dbReference type="Google" id="ProtNLM"/>
    </source>
</evidence>
<dbReference type="RefSeq" id="XP_068370360.1">
    <property type="nucleotide sequence ID" value="XM_068496701.1"/>
</dbReference>
<reference evidence="1" key="1">
    <citation type="submission" date="2016-10" db="EMBL/GenBank/DDBJ databases">
        <authorList>
            <person name="Benchimol M."/>
            <person name="Almeida L.G."/>
            <person name="Vasconcelos A.T."/>
            <person name="Perreira-Neves A."/>
            <person name="Rosa I.A."/>
            <person name="Tasca T."/>
            <person name="Bogo M.R."/>
            <person name="de Souza W."/>
        </authorList>
    </citation>
    <scope>NUCLEOTIDE SEQUENCE [LARGE SCALE GENOMIC DNA]</scope>
    <source>
        <strain evidence="1">K</strain>
    </source>
</reference>
<dbReference type="SUPFAM" id="SSF49785">
    <property type="entry name" value="Galactose-binding domain-like"/>
    <property type="match status" value="1"/>
</dbReference>
<sequence length="443" mass="52224">MEENHQKQQILSIKISTKGLENINLAFENDFSFIYQRKVIFQCNKCAAAFISPNISHLILNDPTIDSFIIDTHDFNQEDEKEELEKEEEYFQQMLKSLVQNGKIEISKDFNDSNYHQKIKLIQKLSEILGNEEILNKIIDKSLYDEGISISEAIQNLMDCTILKKSYSLKNYEKLISFLSNKFNECMNECFESLNVEHLYEILSHPNLKIEDEDSLFECICKNERFSHLLEFIVLENLNQTNFSHYFELINLENINYKIWDHICSFCIKSKRYLGNIVVKNLKDPFDGIFQYLTRLYRGNPHCKEIIHLTESSHCCGNVYDVINKGNFFDYDNNKDDLDSYWQVDFKGMKVCLTEYSIKSQNNTLNMINWSIEGSNDGKQWNILDQQNNCQDLIGCLKSHSWKIQNHTFHQFIRLKGTNNTTCNIDFKSLRFSEIEFFGYIKC</sequence>
<name>A0A1J4L2B2_9EUKA</name>
<dbReference type="AlphaFoldDB" id="A0A1J4L2B2"/>
<dbReference type="GeneID" id="94831405"/>
<evidence type="ECO:0000313" key="2">
    <source>
        <dbReference type="Proteomes" id="UP000179807"/>
    </source>
</evidence>
<keyword evidence="2" id="KW-1185">Reference proteome</keyword>
<accession>A0A1J4L2B2</accession>
<gene>
    <name evidence="1" type="ORF">TRFO_12552</name>
</gene>
<dbReference type="Proteomes" id="UP000179807">
    <property type="component" value="Unassembled WGS sequence"/>
</dbReference>
<dbReference type="VEuPathDB" id="TrichDB:TRFO_12552"/>
<dbReference type="OrthoDB" id="19132at2759"/>
<dbReference type="Gene3D" id="2.60.120.260">
    <property type="entry name" value="Galactose-binding domain-like"/>
    <property type="match status" value="1"/>
</dbReference>
<comment type="caution">
    <text evidence="1">The sequence shown here is derived from an EMBL/GenBank/DDBJ whole genome shotgun (WGS) entry which is preliminary data.</text>
</comment>
<evidence type="ECO:0000313" key="1">
    <source>
        <dbReference type="EMBL" id="OHT17224.1"/>
    </source>
</evidence>
<dbReference type="InterPro" id="IPR008979">
    <property type="entry name" value="Galactose-bd-like_sf"/>
</dbReference>
<organism evidence="1 2">
    <name type="scientific">Tritrichomonas foetus</name>
    <dbReference type="NCBI Taxonomy" id="1144522"/>
    <lineage>
        <taxon>Eukaryota</taxon>
        <taxon>Metamonada</taxon>
        <taxon>Parabasalia</taxon>
        <taxon>Tritrichomonadida</taxon>
        <taxon>Tritrichomonadidae</taxon>
        <taxon>Tritrichomonas</taxon>
    </lineage>
</organism>
<protein>
    <recommendedName>
        <fullName evidence="3">F5/8 type C domain-containing protein</fullName>
    </recommendedName>
</protein>